<sequence length="143" mass="16479">MVQKFSNHRLYFVQLPTLMEPTHWADEILLMLLGSRRRLRLSCGCDEIYGYCFRLIERRRQCIHALALPAPADCCRIAMMQPTVTETSDITKVDLSRNSIEDLPVQLSSCASFEERIKEWPSAIPESLHNLVCLKLGNNRLVM</sequence>
<evidence type="ECO:0000313" key="2">
    <source>
        <dbReference type="Proteomes" id="UP001206925"/>
    </source>
</evidence>
<proteinExistence type="predicted"/>
<keyword evidence="2" id="KW-1185">Reference proteome</keyword>
<dbReference type="SUPFAM" id="SSF52058">
    <property type="entry name" value="L domain-like"/>
    <property type="match status" value="1"/>
</dbReference>
<organism evidence="1 2">
    <name type="scientific">Ambrosia artemisiifolia</name>
    <name type="common">Common ragweed</name>
    <dbReference type="NCBI Taxonomy" id="4212"/>
    <lineage>
        <taxon>Eukaryota</taxon>
        <taxon>Viridiplantae</taxon>
        <taxon>Streptophyta</taxon>
        <taxon>Embryophyta</taxon>
        <taxon>Tracheophyta</taxon>
        <taxon>Spermatophyta</taxon>
        <taxon>Magnoliopsida</taxon>
        <taxon>eudicotyledons</taxon>
        <taxon>Gunneridae</taxon>
        <taxon>Pentapetalae</taxon>
        <taxon>asterids</taxon>
        <taxon>campanulids</taxon>
        <taxon>Asterales</taxon>
        <taxon>Asteraceae</taxon>
        <taxon>Asteroideae</taxon>
        <taxon>Heliantheae alliance</taxon>
        <taxon>Heliantheae</taxon>
        <taxon>Ambrosia</taxon>
    </lineage>
</organism>
<dbReference type="Proteomes" id="UP001206925">
    <property type="component" value="Unassembled WGS sequence"/>
</dbReference>
<gene>
    <name evidence="1" type="ORF">M8C21_023672</name>
</gene>
<protein>
    <submittedName>
        <fullName evidence="1">Uncharacterized protein</fullName>
    </submittedName>
</protein>
<dbReference type="EMBL" id="JAMZMK010006388">
    <property type="protein sequence ID" value="KAI7749337.1"/>
    <property type="molecule type" value="Genomic_DNA"/>
</dbReference>
<reference evidence="1" key="1">
    <citation type="submission" date="2022-06" db="EMBL/GenBank/DDBJ databases">
        <title>Uncovering the hologenomic basis of an extraordinary plant invasion.</title>
        <authorList>
            <person name="Bieker V.C."/>
            <person name="Martin M.D."/>
            <person name="Gilbert T."/>
            <person name="Hodgins K."/>
            <person name="Battlay P."/>
            <person name="Petersen B."/>
            <person name="Wilson J."/>
        </authorList>
    </citation>
    <scope>NUCLEOTIDE SEQUENCE</scope>
    <source>
        <strain evidence="1">AA19_3_7</strain>
        <tissue evidence="1">Leaf</tissue>
    </source>
</reference>
<dbReference type="AlphaFoldDB" id="A0AAD5GND6"/>
<evidence type="ECO:0000313" key="1">
    <source>
        <dbReference type="EMBL" id="KAI7749337.1"/>
    </source>
</evidence>
<accession>A0AAD5GND6</accession>
<name>A0AAD5GND6_AMBAR</name>
<comment type="caution">
    <text evidence="1">The sequence shown here is derived from an EMBL/GenBank/DDBJ whole genome shotgun (WGS) entry which is preliminary data.</text>
</comment>